<keyword evidence="4" id="KW-1185">Reference proteome</keyword>
<protein>
    <recommendedName>
        <fullName evidence="2">Protein kinase domain-containing protein</fullName>
    </recommendedName>
</protein>
<dbReference type="SUPFAM" id="SSF48452">
    <property type="entry name" value="TPR-like"/>
    <property type="match status" value="3"/>
</dbReference>
<name>A0A0C3L369_9AGAM</name>
<dbReference type="InterPro" id="IPR011009">
    <property type="entry name" value="Kinase-like_dom_sf"/>
</dbReference>
<reference evidence="4" key="2">
    <citation type="submission" date="2015-01" db="EMBL/GenBank/DDBJ databases">
        <title>Evolutionary Origins and Diversification of the Mycorrhizal Mutualists.</title>
        <authorList>
            <consortium name="DOE Joint Genome Institute"/>
            <consortium name="Mycorrhizal Genomics Consortium"/>
            <person name="Kohler A."/>
            <person name="Kuo A."/>
            <person name="Nagy L.G."/>
            <person name="Floudas D."/>
            <person name="Copeland A."/>
            <person name="Barry K.W."/>
            <person name="Cichocki N."/>
            <person name="Veneault-Fourrey C."/>
            <person name="LaButti K."/>
            <person name="Lindquist E.A."/>
            <person name="Lipzen A."/>
            <person name="Lundell T."/>
            <person name="Morin E."/>
            <person name="Murat C."/>
            <person name="Riley R."/>
            <person name="Ohm R."/>
            <person name="Sun H."/>
            <person name="Tunlid A."/>
            <person name="Henrissat B."/>
            <person name="Grigoriev I.V."/>
            <person name="Hibbett D.S."/>
            <person name="Martin F."/>
        </authorList>
    </citation>
    <scope>NUCLEOTIDE SEQUENCE [LARGE SCALE GENOMIC DNA]</scope>
    <source>
        <strain evidence="4">MUT 4182</strain>
    </source>
</reference>
<dbReference type="Pfam" id="PF00069">
    <property type="entry name" value="Pkinase"/>
    <property type="match status" value="1"/>
</dbReference>
<dbReference type="PANTHER" id="PTHR10098:SF106">
    <property type="entry name" value="TETRATRICOPEPTIDE REPEAT PROTEIN 28-LIKE PROTEIN"/>
    <property type="match status" value="1"/>
</dbReference>
<feature type="compositionally biased region" description="Basic and acidic residues" evidence="1">
    <location>
        <begin position="7"/>
        <end position="18"/>
    </location>
</feature>
<reference evidence="3 4" key="1">
    <citation type="submission" date="2014-04" db="EMBL/GenBank/DDBJ databases">
        <authorList>
            <consortium name="DOE Joint Genome Institute"/>
            <person name="Kuo A."/>
            <person name="Girlanda M."/>
            <person name="Perotto S."/>
            <person name="Kohler A."/>
            <person name="Nagy L.G."/>
            <person name="Floudas D."/>
            <person name="Copeland A."/>
            <person name="Barry K.W."/>
            <person name="Cichocki N."/>
            <person name="Veneault-Fourrey C."/>
            <person name="LaButti K."/>
            <person name="Lindquist E.A."/>
            <person name="Lipzen A."/>
            <person name="Lundell T."/>
            <person name="Morin E."/>
            <person name="Murat C."/>
            <person name="Sun H."/>
            <person name="Tunlid A."/>
            <person name="Henrissat B."/>
            <person name="Grigoriev I.V."/>
            <person name="Hibbett D.S."/>
            <person name="Martin F."/>
            <person name="Nordberg H.P."/>
            <person name="Cantor M.N."/>
            <person name="Hua S.X."/>
        </authorList>
    </citation>
    <scope>NUCLEOTIDE SEQUENCE [LARGE SCALE GENOMIC DNA]</scope>
    <source>
        <strain evidence="3 4">MUT 4182</strain>
    </source>
</reference>
<dbReference type="PROSITE" id="PS50011">
    <property type="entry name" value="PROTEIN_KINASE_DOM"/>
    <property type="match status" value="1"/>
</dbReference>
<dbReference type="Pfam" id="PF13424">
    <property type="entry name" value="TPR_12"/>
    <property type="match status" value="5"/>
</dbReference>
<dbReference type="EMBL" id="KN823645">
    <property type="protein sequence ID" value="KIO16182.1"/>
    <property type="molecule type" value="Genomic_DNA"/>
</dbReference>
<dbReference type="SMART" id="SM00220">
    <property type="entry name" value="S_TKc"/>
    <property type="match status" value="1"/>
</dbReference>
<dbReference type="SMART" id="SM00028">
    <property type="entry name" value="TPR"/>
    <property type="match status" value="11"/>
</dbReference>
<dbReference type="SUPFAM" id="SSF56112">
    <property type="entry name" value="Protein kinase-like (PK-like)"/>
    <property type="match status" value="1"/>
</dbReference>
<dbReference type="Gene3D" id="1.10.510.10">
    <property type="entry name" value="Transferase(Phosphotransferase) domain 1"/>
    <property type="match status" value="1"/>
</dbReference>
<dbReference type="PROSITE" id="PS00108">
    <property type="entry name" value="PROTEIN_KINASE_ST"/>
    <property type="match status" value="1"/>
</dbReference>
<evidence type="ECO:0000313" key="4">
    <source>
        <dbReference type="Proteomes" id="UP000054248"/>
    </source>
</evidence>
<dbReference type="InterPro" id="IPR011990">
    <property type="entry name" value="TPR-like_helical_dom_sf"/>
</dbReference>
<feature type="region of interest" description="Disordered" evidence="1">
    <location>
        <begin position="1"/>
        <end position="47"/>
    </location>
</feature>
<gene>
    <name evidence="3" type="ORF">M407DRAFT_34180</name>
</gene>
<organism evidence="3 4">
    <name type="scientific">Tulasnella calospora MUT 4182</name>
    <dbReference type="NCBI Taxonomy" id="1051891"/>
    <lineage>
        <taxon>Eukaryota</taxon>
        <taxon>Fungi</taxon>
        <taxon>Dikarya</taxon>
        <taxon>Basidiomycota</taxon>
        <taxon>Agaricomycotina</taxon>
        <taxon>Agaricomycetes</taxon>
        <taxon>Cantharellales</taxon>
        <taxon>Tulasnellaceae</taxon>
        <taxon>Tulasnella</taxon>
    </lineage>
</organism>
<dbReference type="InterPro" id="IPR019734">
    <property type="entry name" value="TPR_rpt"/>
</dbReference>
<proteinExistence type="predicted"/>
<dbReference type="Proteomes" id="UP000054248">
    <property type="component" value="Unassembled WGS sequence"/>
</dbReference>
<dbReference type="InterPro" id="IPR008271">
    <property type="entry name" value="Ser/Thr_kinase_AS"/>
</dbReference>
<dbReference type="HOGENOM" id="CLU_000288_7_37_1"/>
<dbReference type="AlphaFoldDB" id="A0A0C3L369"/>
<evidence type="ECO:0000256" key="1">
    <source>
        <dbReference type="SAM" id="MobiDB-lite"/>
    </source>
</evidence>
<evidence type="ECO:0000313" key="3">
    <source>
        <dbReference type="EMBL" id="KIO16182.1"/>
    </source>
</evidence>
<dbReference type="PANTHER" id="PTHR10098">
    <property type="entry name" value="RAPSYN-RELATED"/>
    <property type="match status" value="1"/>
</dbReference>
<evidence type="ECO:0000259" key="2">
    <source>
        <dbReference type="PROSITE" id="PS50011"/>
    </source>
</evidence>
<accession>A0A0C3L369</accession>
<dbReference type="OrthoDB" id="431454at2759"/>
<dbReference type="InterPro" id="IPR000719">
    <property type="entry name" value="Prot_kinase_dom"/>
</dbReference>
<feature type="domain" description="Protein kinase" evidence="2">
    <location>
        <begin position="72"/>
        <end position="372"/>
    </location>
</feature>
<dbReference type="STRING" id="1051891.A0A0C3L369"/>
<sequence length="905" mass="99484">MAAPNTETRRPNQKRDAAVEASLPPQPESTDKTHPFNKIDPGKSKGRKLSTRGLELLVALSGKRISITDIKITEKIPQDGGTFADVMMATLFRASHCGQGENRVAVKKLRFFGDMTEEKFHSGFVNELRLLDKLSHPNIVKIIGFVEDMEHRIAWLVFPWETNGNLRKFLRSGNWEIPERVSLIEDVALGLEYLHTLRTPICHGDLKSLNILVNRSNCAVITDFGSARIVKPGVASARHPAASASHTPSKSNENAEFQITLSNNTLTFTGPACSIRWAPPEHFRGDPLGLASDIWALGWIAWETITDHYPFEELDSETHVLMRVLGGQLPMIYDHHQLSEIGLLCSMMQRCWKQDPVERPPVTECLKTMKLMPKAIPSRENGNKPKERSAILLMQTGEIHRSKGRGEEASKIFEQGLTIARSTGDQVTVADLLIRLADNHRAQGRNVKAEGVYTEALAVCESIGYDRGRADAIIGLGRIQLAGSHHVKAVAPFTEAVAVCKNIGYTDGTAYALILLGHVQKLQSQCAEAEASFAEALDICNSNGFDHGRARSLDGLGDVQKLLSKYAEAEVSYTKVLDIYKSIGDDKGRANAWNDLGDVQTVQSKDAEAERSCAEALAICESIGYDQGRANALNGLGDILRQRSKYIEAEAAYVEAVAVCKSTRDDQGRANALSGLGSVRRQQCKYVEAEASYVEALAIYKNLGDNKGQANAFNWLGNVLGQQRKYIEAESSYTEAVAMYTSIGNDQGRANALNRLGEVQLEQSKCIEAETSYVEALAICKSIGDERGRANALNGLGDVRQHQVKHVEAEESYVEALAIYKRIGDDQGRVNSSLELARIMIHRAQLAEAKALVEDSTSISERIDYAWGMDTSDELLTEILEAERSCNSSLLPSYLPTSTRAEDSG</sequence>
<dbReference type="Gene3D" id="1.25.40.10">
    <property type="entry name" value="Tetratricopeptide repeat domain"/>
    <property type="match status" value="3"/>
</dbReference>
<dbReference type="GO" id="GO:0004672">
    <property type="term" value="F:protein kinase activity"/>
    <property type="evidence" value="ECO:0007669"/>
    <property type="project" value="InterPro"/>
</dbReference>
<dbReference type="GO" id="GO:0005524">
    <property type="term" value="F:ATP binding"/>
    <property type="evidence" value="ECO:0007669"/>
    <property type="project" value="InterPro"/>
</dbReference>